<protein>
    <recommendedName>
        <fullName evidence="4">Kanamycin biosynthetic protein</fullName>
    </recommendedName>
</protein>
<feature type="compositionally biased region" description="Gly residues" evidence="1">
    <location>
        <begin position="58"/>
        <end position="69"/>
    </location>
</feature>
<dbReference type="EMBL" id="BJNE01000011">
    <property type="protein sequence ID" value="GEC13242.1"/>
    <property type="molecule type" value="Genomic_DNA"/>
</dbReference>
<evidence type="ECO:0008006" key="4">
    <source>
        <dbReference type="Google" id="ProtNLM"/>
    </source>
</evidence>
<dbReference type="Pfam" id="PF14013">
    <property type="entry name" value="MT0933_antitox"/>
    <property type="match status" value="1"/>
</dbReference>
<keyword evidence="3" id="KW-1185">Reference proteome</keyword>
<dbReference type="Proteomes" id="UP000316242">
    <property type="component" value="Unassembled WGS sequence"/>
</dbReference>
<feature type="compositionally biased region" description="Basic and acidic residues" evidence="1">
    <location>
        <begin position="1"/>
        <end position="19"/>
    </location>
</feature>
<feature type="region of interest" description="Disordered" evidence="1">
    <location>
        <begin position="1"/>
        <end position="69"/>
    </location>
</feature>
<gene>
    <name evidence="2" type="ORF">ANI01nite_24450</name>
</gene>
<sequence>MAGFDDLRGKAEEFAKENPEQVSQGIEQAGDFIDDKTGGKFAEQVDGVQDGANDYLNGLGGGEGENNEG</sequence>
<proteinExistence type="predicted"/>
<accession>A0ABQ0RN47</accession>
<dbReference type="RefSeq" id="WP_038991825.1">
    <property type="nucleotide sequence ID" value="NZ_BAAAWM010000001.1"/>
</dbReference>
<dbReference type="InterPro" id="IPR028037">
    <property type="entry name" value="Antitoxin_Rv0909/MT0933"/>
</dbReference>
<evidence type="ECO:0000256" key="1">
    <source>
        <dbReference type="SAM" id="MobiDB-lite"/>
    </source>
</evidence>
<evidence type="ECO:0000313" key="3">
    <source>
        <dbReference type="Proteomes" id="UP000316242"/>
    </source>
</evidence>
<evidence type="ECO:0000313" key="2">
    <source>
        <dbReference type="EMBL" id="GEC13242.1"/>
    </source>
</evidence>
<name>A0ABQ0RN47_GLUNI</name>
<organism evidence="2 3">
    <name type="scientific">Glutamicibacter nicotianae</name>
    <name type="common">Arthrobacter nicotianae</name>
    <dbReference type="NCBI Taxonomy" id="37929"/>
    <lineage>
        <taxon>Bacteria</taxon>
        <taxon>Bacillati</taxon>
        <taxon>Actinomycetota</taxon>
        <taxon>Actinomycetes</taxon>
        <taxon>Micrococcales</taxon>
        <taxon>Micrococcaceae</taxon>
        <taxon>Glutamicibacter</taxon>
    </lineage>
</organism>
<comment type="caution">
    <text evidence="2">The sequence shown here is derived from an EMBL/GenBank/DDBJ whole genome shotgun (WGS) entry which is preliminary data.</text>
</comment>
<reference evidence="2 3" key="1">
    <citation type="submission" date="2019-06" db="EMBL/GenBank/DDBJ databases">
        <title>Whole genome shotgun sequence of Glutamicibacter nicotianae NBRC 14234.</title>
        <authorList>
            <person name="Hosoyama A."/>
            <person name="Uohara A."/>
            <person name="Ohji S."/>
            <person name="Ichikawa N."/>
        </authorList>
    </citation>
    <scope>NUCLEOTIDE SEQUENCE [LARGE SCALE GENOMIC DNA]</scope>
    <source>
        <strain evidence="2 3">NBRC 14234</strain>
    </source>
</reference>